<feature type="compositionally biased region" description="Polar residues" evidence="3">
    <location>
        <begin position="510"/>
        <end position="522"/>
    </location>
</feature>
<dbReference type="InterPro" id="IPR009057">
    <property type="entry name" value="Homeodomain-like_sf"/>
</dbReference>
<feature type="compositionally biased region" description="Polar residues" evidence="3">
    <location>
        <begin position="439"/>
        <end position="450"/>
    </location>
</feature>
<keyword evidence="6" id="KW-1185">Reference proteome</keyword>
<dbReference type="FunCoup" id="A0A1Q3CDP2">
    <property type="interactions" value="262"/>
</dbReference>
<feature type="compositionally biased region" description="Basic and acidic residues" evidence="3">
    <location>
        <begin position="591"/>
        <end position="614"/>
    </location>
</feature>
<feature type="compositionally biased region" description="Basic residues" evidence="3">
    <location>
        <begin position="257"/>
        <end position="267"/>
    </location>
</feature>
<dbReference type="EMBL" id="BDDD01001769">
    <property type="protein sequence ID" value="GAV78252.1"/>
    <property type="molecule type" value="Genomic_DNA"/>
</dbReference>
<proteinExistence type="predicted"/>
<dbReference type="PANTHER" id="PTHR37888:SF11">
    <property type="entry name" value="DNA-BINDING BROMODOMAIN-CONTAINING PROTEIN"/>
    <property type="match status" value="1"/>
</dbReference>
<dbReference type="Proteomes" id="UP000187406">
    <property type="component" value="Unassembled WGS sequence"/>
</dbReference>
<protein>
    <submittedName>
        <fullName evidence="5">Myb_DNA-binding domain-containing protein/Bromodomain domain-containing protein</fullName>
    </submittedName>
</protein>
<dbReference type="Gene3D" id="1.10.10.60">
    <property type="entry name" value="Homeodomain-like"/>
    <property type="match status" value="1"/>
</dbReference>
<name>A0A1Q3CDP2_CEPFO</name>
<feature type="region of interest" description="Disordered" evidence="3">
    <location>
        <begin position="431"/>
        <end position="657"/>
    </location>
</feature>
<evidence type="ECO:0000313" key="6">
    <source>
        <dbReference type="Proteomes" id="UP000187406"/>
    </source>
</evidence>
<evidence type="ECO:0000313" key="5">
    <source>
        <dbReference type="EMBL" id="GAV78252.1"/>
    </source>
</evidence>
<sequence length="657" mass="73046">MVMGREEQNETWGTWEELLLACAVKRHGFKNWESVSMEVQSKSSLPPLLTTPNKCEQKYHDLKTRFKGHRNNNNNNSSNDDDDDDDDNNSNNNINNNVVTVADSVPWLENLRQKRVDELRRQVQRYDVSIVSLQLKVKRLEEEREGNPDLEMDGSETDKKAQPQPEEEDDIKSKYLLSSGGGGARAGEESDRENRSVNESNSTSRTGGGGEEGSLRVQPGPVQDGSVRPDPVPNGEPGVGESEMSGGDVQSSASLGGKRKRKGRRRKEVSGGHDDGDDDDDDDDVKSEPLVGFLEMIRAHQHGSLFERRLQAQETDEYKSIIRQHVDLETIQSRLDQGSYSSTPLAFYRDLMLLFNNSIVYFPKSSLESVSAHELRILVSTEMRKETHKSDSSQERSPPLPPPQAILPQPRPDLERLDSLLERQKSSAPIIVCRKRSAKPSSNLGQNQKLEPQLSDDKNPTTEVKTPVEESIIKMKAKEEPVTGARSSRRNNFKNTTNTSNNNNNNTSTHISAPNKKQNVTPGSKGGASGDKKSDKKKTEALALEKKQSVVDFLKRIKKNSPAQASKRSSSSKGGGVVEEKNARSSNTNSKKGDKGKERMLRKNSDKRRVKEESSSPSKRGVGRPSKSGGETTAVTGKRKRDSGGKEVKQTRKRARR</sequence>
<dbReference type="STRING" id="3775.A0A1Q3CDP2"/>
<keyword evidence="1 2" id="KW-0103">Bromodomain</keyword>
<dbReference type="CDD" id="cd04369">
    <property type="entry name" value="Bromodomain"/>
    <property type="match status" value="1"/>
</dbReference>
<feature type="compositionally biased region" description="Basic and acidic residues" evidence="3">
    <location>
        <begin position="186"/>
        <end position="196"/>
    </location>
</feature>
<dbReference type="SMART" id="SM00717">
    <property type="entry name" value="SANT"/>
    <property type="match status" value="1"/>
</dbReference>
<evidence type="ECO:0000256" key="1">
    <source>
        <dbReference type="ARBA" id="ARBA00023117"/>
    </source>
</evidence>
<feature type="region of interest" description="Disordered" evidence="3">
    <location>
        <begin position="142"/>
        <end position="287"/>
    </location>
</feature>
<feature type="region of interest" description="Disordered" evidence="3">
    <location>
        <begin position="383"/>
        <end position="411"/>
    </location>
</feature>
<dbReference type="PANTHER" id="PTHR37888">
    <property type="entry name" value="DNA-BINDING BROMODOMAIN-CONTAINING PROTEIN"/>
    <property type="match status" value="1"/>
</dbReference>
<dbReference type="SUPFAM" id="SSF47370">
    <property type="entry name" value="Bromodomain"/>
    <property type="match status" value="1"/>
</dbReference>
<feature type="region of interest" description="Disordered" evidence="3">
    <location>
        <begin position="64"/>
        <end position="98"/>
    </location>
</feature>
<evidence type="ECO:0000256" key="3">
    <source>
        <dbReference type="SAM" id="MobiDB-lite"/>
    </source>
</evidence>
<dbReference type="InterPro" id="IPR001487">
    <property type="entry name" value="Bromodomain"/>
</dbReference>
<dbReference type="Pfam" id="PF00249">
    <property type="entry name" value="Myb_DNA-binding"/>
    <property type="match status" value="1"/>
</dbReference>
<reference evidence="6" key="1">
    <citation type="submission" date="2016-04" db="EMBL/GenBank/DDBJ databases">
        <title>Cephalotus genome sequencing.</title>
        <authorList>
            <person name="Fukushima K."/>
            <person name="Hasebe M."/>
            <person name="Fang X."/>
        </authorList>
    </citation>
    <scope>NUCLEOTIDE SEQUENCE [LARGE SCALE GENOMIC DNA]</scope>
    <source>
        <strain evidence="6">cv. St1</strain>
    </source>
</reference>
<feature type="compositionally biased region" description="Basic and acidic residues" evidence="3">
    <location>
        <begin position="455"/>
        <end position="481"/>
    </location>
</feature>
<gene>
    <name evidence="5" type="ORF">CFOL_v3_21720</name>
</gene>
<feature type="compositionally biased region" description="Low complexity" evidence="3">
    <location>
        <begin position="493"/>
        <end position="509"/>
    </location>
</feature>
<dbReference type="Gene3D" id="1.20.920.10">
    <property type="entry name" value="Bromodomain-like"/>
    <property type="match status" value="1"/>
</dbReference>
<feature type="compositionally biased region" description="Basic and acidic residues" evidence="3">
    <location>
        <begin position="530"/>
        <end position="555"/>
    </location>
</feature>
<dbReference type="SMART" id="SM00297">
    <property type="entry name" value="BROMO"/>
    <property type="match status" value="1"/>
</dbReference>
<feature type="compositionally biased region" description="Acidic residues" evidence="3">
    <location>
        <begin position="275"/>
        <end position="285"/>
    </location>
</feature>
<dbReference type="OrthoDB" id="1742084at2759"/>
<accession>A0A1Q3CDP2</accession>
<feature type="compositionally biased region" description="Acidic residues" evidence="3">
    <location>
        <begin position="79"/>
        <end position="88"/>
    </location>
</feature>
<dbReference type="SUPFAM" id="SSF46689">
    <property type="entry name" value="Homeodomain-like"/>
    <property type="match status" value="1"/>
</dbReference>
<evidence type="ECO:0000256" key="2">
    <source>
        <dbReference type="PROSITE-ProRule" id="PRU00035"/>
    </source>
</evidence>
<evidence type="ECO:0000259" key="4">
    <source>
        <dbReference type="PROSITE" id="PS50014"/>
    </source>
</evidence>
<dbReference type="InterPro" id="IPR001005">
    <property type="entry name" value="SANT/Myb"/>
</dbReference>
<keyword evidence="5" id="KW-0238">DNA-binding</keyword>
<comment type="caution">
    <text evidence="5">The sequence shown here is derived from an EMBL/GenBank/DDBJ whole genome shotgun (WGS) entry which is preliminary data.</text>
</comment>
<feature type="compositionally biased region" description="Basic and acidic residues" evidence="3">
    <location>
        <begin position="383"/>
        <end position="394"/>
    </location>
</feature>
<dbReference type="PROSITE" id="PS50014">
    <property type="entry name" value="BROMODOMAIN_2"/>
    <property type="match status" value="1"/>
</dbReference>
<feature type="compositionally biased region" description="Pro residues" evidence="3">
    <location>
        <begin position="398"/>
        <end position="411"/>
    </location>
</feature>
<dbReference type="InterPro" id="IPR036427">
    <property type="entry name" value="Bromodomain-like_sf"/>
</dbReference>
<dbReference type="Pfam" id="PF00439">
    <property type="entry name" value="Bromodomain"/>
    <property type="match status" value="1"/>
</dbReference>
<dbReference type="CDD" id="cd00167">
    <property type="entry name" value="SANT"/>
    <property type="match status" value="1"/>
</dbReference>
<feature type="domain" description="Bromo" evidence="4">
    <location>
        <begin position="298"/>
        <end position="369"/>
    </location>
</feature>
<organism evidence="5 6">
    <name type="scientific">Cephalotus follicularis</name>
    <name type="common">Albany pitcher plant</name>
    <dbReference type="NCBI Taxonomy" id="3775"/>
    <lineage>
        <taxon>Eukaryota</taxon>
        <taxon>Viridiplantae</taxon>
        <taxon>Streptophyta</taxon>
        <taxon>Embryophyta</taxon>
        <taxon>Tracheophyta</taxon>
        <taxon>Spermatophyta</taxon>
        <taxon>Magnoliopsida</taxon>
        <taxon>eudicotyledons</taxon>
        <taxon>Gunneridae</taxon>
        <taxon>Pentapetalae</taxon>
        <taxon>rosids</taxon>
        <taxon>fabids</taxon>
        <taxon>Oxalidales</taxon>
        <taxon>Cephalotaceae</taxon>
        <taxon>Cephalotus</taxon>
    </lineage>
</organism>
<dbReference type="AlphaFoldDB" id="A0A1Q3CDP2"/>
<dbReference type="GO" id="GO:0003677">
    <property type="term" value="F:DNA binding"/>
    <property type="evidence" value="ECO:0007669"/>
    <property type="project" value="UniProtKB-KW"/>
</dbReference>
<dbReference type="InParanoid" id="A0A1Q3CDP2"/>